<dbReference type="EMBL" id="CP009885">
    <property type="protein sequence ID" value="ALR07655.2"/>
    <property type="molecule type" value="Genomic_DNA"/>
</dbReference>
<proteinExistence type="predicted"/>
<dbReference type="KEGG" id="xfh:XFHB_03095"/>
<protein>
    <submittedName>
        <fullName evidence="1">Uncharacterized protein</fullName>
    </submittedName>
</protein>
<dbReference type="Proteomes" id="UP000196980">
    <property type="component" value="Chromosome"/>
</dbReference>
<dbReference type="AlphaFoldDB" id="A0ABC8AGY6"/>
<accession>A0ABC8AGY6</accession>
<evidence type="ECO:0000313" key="1">
    <source>
        <dbReference type="EMBL" id="ALR07655.2"/>
    </source>
</evidence>
<gene>
    <name evidence="1" type="ORF">XFHB_03095</name>
</gene>
<sequence length="89" mass="9788">MARWRCQQINVADDVGYGMRLPCTPHDVGGCSSGIIFYVNHIFYQTAIMYRQRRAVVLQAFEDAGTALCCHAKVLLATGSAIPPSLVKD</sequence>
<organism evidence="1 2">
    <name type="scientific">Xylella fastidiosa</name>
    <dbReference type="NCBI Taxonomy" id="2371"/>
    <lineage>
        <taxon>Bacteria</taxon>
        <taxon>Pseudomonadati</taxon>
        <taxon>Pseudomonadota</taxon>
        <taxon>Gammaproteobacteria</taxon>
        <taxon>Lysobacterales</taxon>
        <taxon>Lysobacteraceae</taxon>
        <taxon>Xylella</taxon>
    </lineage>
</organism>
<evidence type="ECO:0000313" key="2">
    <source>
        <dbReference type="Proteomes" id="UP000196980"/>
    </source>
</evidence>
<reference evidence="2" key="1">
    <citation type="submission" date="2014-11" db="EMBL/GenBank/DDBJ databases">
        <title>Xylella fastidiosa Hib4 Genome Sequencing.</title>
        <authorList>
            <person name="Pierry P.M."/>
            <person name="da Silva A.M."/>
        </authorList>
    </citation>
    <scope>NUCLEOTIDE SEQUENCE [LARGE SCALE GENOMIC DNA]</scope>
    <source>
        <strain evidence="2">Hib4</strain>
    </source>
</reference>
<name>A0ABC8AGY6_XYLFS</name>